<dbReference type="PANTHER" id="PTHR11533:SF174">
    <property type="entry name" value="PUROMYCIN-SENSITIVE AMINOPEPTIDASE-RELATED"/>
    <property type="match status" value="1"/>
</dbReference>
<accession>A0A7R8ZV09</accession>
<dbReference type="PANTHER" id="PTHR11533">
    <property type="entry name" value="PROTEASE M1 ZINC METALLOPROTEASE"/>
    <property type="match status" value="1"/>
</dbReference>
<evidence type="ECO:0000313" key="1">
    <source>
        <dbReference type="EMBL" id="CAD7238062.1"/>
    </source>
</evidence>
<dbReference type="OrthoDB" id="6750768at2759"/>
<dbReference type="GO" id="GO:0070006">
    <property type="term" value="F:metalloaminopeptidase activity"/>
    <property type="evidence" value="ECO:0007669"/>
    <property type="project" value="TreeGrafter"/>
</dbReference>
<dbReference type="InterPro" id="IPR050344">
    <property type="entry name" value="Peptidase_M1_aminopeptidases"/>
</dbReference>
<dbReference type="GO" id="GO:0006508">
    <property type="term" value="P:proteolysis"/>
    <property type="evidence" value="ECO:0007669"/>
    <property type="project" value="TreeGrafter"/>
</dbReference>
<dbReference type="GO" id="GO:0008270">
    <property type="term" value="F:zinc ion binding"/>
    <property type="evidence" value="ECO:0007669"/>
    <property type="project" value="TreeGrafter"/>
</dbReference>
<dbReference type="GO" id="GO:0042277">
    <property type="term" value="F:peptide binding"/>
    <property type="evidence" value="ECO:0007669"/>
    <property type="project" value="TreeGrafter"/>
</dbReference>
<gene>
    <name evidence="1" type="ORF">CTOB1V02_LOCUS15877</name>
</gene>
<dbReference type="GO" id="GO:0005615">
    <property type="term" value="C:extracellular space"/>
    <property type="evidence" value="ECO:0007669"/>
    <property type="project" value="TreeGrafter"/>
</dbReference>
<name>A0A7R8ZV09_9CRUS</name>
<organism evidence="1">
    <name type="scientific">Cyprideis torosa</name>
    <dbReference type="NCBI Taxonomy" id="163714"/>
    <lineage>
        <taxon>Eukaryota</taxon>
        <taxon>Metazoa</taxon>
        <taxon>Ecdysozoa</taxon>
        <taxon>Arthropoda</taxon>
        <taxon>Crustacea</taxon>
        <taxon>Oligostraca</taxon>
        <taxon>Ostracoda</taxon>
        <taxon>Podocopa</taxon>
        <taxon>Podocopida</taxon>
        <taxon>Cytherocopina</taxon>
        <taxon>Cytheroidea</taxon>
        <taxon>Cytherideidae</taxon>
        <taxon>Cyprideis</taxon>
    </lineage>
</organism>
<dbReference type="GO" id="GO:0005737">
    <property type="term" value="C:cytoplasm"/>
    <property type="evidence" value="ECO:0007669"/>
    <property type="project" value="TreeGrafter"/>
</dbReference>
<dbReference type="AlphaFoldDB" id="A0A7R8ZV09"/>
<proteinExistence type="predicted"/>
<dbReference type="Gene3D" id="2.60.40.1730">
    <property type="entry name" value="tricorn interacting facor f3 domain"/>
    <property type="match status" value="1"/>
</dbReference>
<dbReference type="SUPFAM" id="SSF63737">
    <property type="entry name" value="Leukotriene A4 hydrolase N-terminal domain"/>
    <property type="match status" value="1"/>
</dbReference>
<dbReference type="EMBL" id="OB695554">
    <property type="protein sequence ID" value="CAD7238062.1"/>
    <property type="molecule type" value="Genomic_DNA"/>
</dbReference>
<dbReference type="GO" id="GO:0043171">
    <property type="term" value="P:peptide catabolic process"/>
    <property type="evidence" value="ECO:0007669"/>
    <property type="project" value="TreeGrafter"/>
</dbReference>
<reference evidence="1" key="1">
    <citation type="submission" date="2020-11" db="EMBL/GenBank/DDBJ databases">
        <authorList>
            <person name="Tran Van P."/>
        </authorList>
    </citation>
    <scope>NUCLEOTIDE SEQUENCE</scope>
</reference>
<dbReference type="Pfam" id="PF17900">
    <property type="entry name" value="Peptidase_M1_N"/>
    <property type="match status" value="1"/>
</dbReference>
<dbReference type="InterPro" id="IPR042097">
    <property type="entry name" value="Aminopeptidase_N-like_N_sf"/>
</dbReference>
<sequence>MAVVRVIPWKVRFMLLCFFVLTAYSSAAHSPGQVPSSMSSNSTNTLDTFRRLPRDVLPSHYRITIKLNLTELTFQGDEIIDLEVQNETQEIVLNAMKLRFLNVSLCSGTSCSRESDFRTIPESAIHIDDSNQKVLFRLGQTTLAPGPAKLKILYTGKLENNLVGLYYANQR</sequence>
<protein>
    <submittedName>
        <fullName evidence="1">Uncharacterized protein</fullName>
    </submittedName>
</protein>
<dbReference type="InterPro" id="IPR045357">
    <property type="entry name" value="Aminopeptidase_N-like_N"/>
</dbReference>
<dbReference type="GO" id="GO:0016020">
    <property type="term" value="C:membrane"/>
    <property type="evidence" value="ECO:0007669"/>
    <property type="project" value="TreeGrafter"/>
</dbReference>